<keyword evidence="3" id="KW-1185">Reference proteome</keyword>
<dbReference type="OrthoDB" id="9802815at2"/>
<protein>
    <recommendedName>
        <fullName evidence="1">Formyl transferase N-terminal domain-containing protein</fullName>
    </recommendedName>
</protein>
<evidence type="ECO:0000259" key="1">
    <source>
        <dbReference type="Pfam" id="PF00551"/>
    </source>
</evidence>
<name>A0A5B2WUR7_9PSEU</name>
<gene>
    <name evidence="2" type="ORF">F0L68_29815</name>
</gene>
<dbReference type="AlphaFoldDB" id="A0A5B2WUR7"/>
<accession>A0A5B2WUR7</accession>
<dbReference type="EMBL" id="VUOB01000060">
    <property type="protein sequence ID" value="KAA2254630.1"/>
    <property type="molecule type" value="Genomic_DNA"/>
</dbReference>
<dbReference type="InterPro" id="IPR002376">
    <property type="entry name" value="Formyl_transf_N"/>
</dbReference>
<organism evidence="2 3">
    <name type="scientific">Solihabitans fulvus</name>
    <dbReference type="NCBI Taxonomy" id="1892852"/>
    <lineage>
        <taxon>Bacteria</taxon>
        <taxon>Bacillati</taxon>
        <taxon>Actinomycetota</taxon>
        <taxon>Actinomycetes</taxon>
        <taxon>Pseudonocardiales</taxon>
        <taxon>Pseudonocardiaceae</taxon>
        <taxon>Solihabitans</taxon>
    </lineage>
</organism>
<dbReference type="SUPFAM" id="SSF53328">
    <property type="entry name" value="Formyltransferase"/>
    <property type="match status" value="1"/>
</dbReference>
<dbReference type="InterPro" id="IPR036477">
    <property type="entry name" value="Formyl_transf_N_sf"/>
</dbReference>
<evidence type="ECO:0000313" key="3">
    <source>
        <dbReference type="Proteomes" id="UP000323454"/>
    </source>
</evidence>
<comment type="caution">
    <text evidence="2">The sequence shown here is derived from an EMBL/GenBank/DDBJ whole genome shotgun (WGS) entry which is preliminary data.</text>
</comment>
<proteinExistence type="predicted"/>
<reference evidence="2 3" key="2">
    <citation type="submission" date="2019-09" db="EMBL/GenBank/DDBJ databases">
        <authorList>
            <person name="Jin C."/>
        </authorList>
    </citation>
    <scope>NUCLEOTIDE SEQUENCE [LARGE SCALE GENOMIC DNA]</scope>
    <source>
        <strain evidence="2 3">AN110305</strain>
    </source>
</reference>
<reference evidence="2 3" key="1">
    <citation type="submission" date="2019-09" db="EMBL/GenBank/DDBJ databases">
        <title>Goodfellowia gen. nov., a new genus of the Pseudonocardineae related to Actinoalloteichus, containing Goodfellowia coeruleoviolacea gen. nov., comb. nov. gen. nov., comb. nov.</title>
        <authorList>
            <person name="Labeda D."/>
        </authorList>
    </citation>
    <scope>NUCLEOTIDE SEQUENCE [LARGE SCALE GENOMIC DNA]</scope>
    <source>
        <strain evidence="2 3">AN110305</strain>
    </source>
</reference>
<dbReference type="RefSeq" id="WP_149853179.1">
    <property type="nucleotide sequence ID" value="NZ_VUOB01000060.1"/>
</dbReference>
<sequence length="285" mass="31893">MRFRYFLMTENTFHASYLVTKWIDTFAGSPGNAGVVLREAPLSAELRRARAEFHRQHQGRRELTSQAWRDLEQLYPGLSETERAMVAAFGVPAHTVAEEPNTVFIGRKANDASVKEWLADQCSGPVKPFFFIFLDRMLAPWWIDLTGSRIINAHSAVLPIARGAHAIEQIAAAQDVKRFSASVGATAHYVDTGVDSGPIVAGARFNDPFQFDSIWDCKAHLFMLAFDVLANVAKQLTERPSISPLGIVPDLTGSCRDFKFAEFTEERRRQAELGYLAMRENADRS</sequence>
<evidence type="ECO:0000313" key="2">
    <source>
        <dbReference type="EMBL" id="KAA2254630.1"/>
    </source>
</evidence>
<dbReference type="Gene3D" id="3.40.50.170">
    <property type="entry name" value="Formyl transferase, N-terminal domain"/>
    <property type="match status" value="1"/>
</dbReference>
<feature type="domain" description="Formyl transferase N-terminal" evidence="1">
    <location>
        <begin position="136"/>
        <end position="202"/>
    </location>
</feature>
<dbReference type="Pfam" id="PF00551">
    <property type="entry name" value="Formyl_trans_N"/>
    <property type="match status" value="1"/>
</dbReference>
<dbReference type="Proteomes" id="UP000323454">
    <property type="component" value="Unassembled WGS sequence"/>
</dbReference>